<dbReference type="InterPro" id="IPR029058">
    <property type="entry name" value="AB_hydrolase_fold"/>
</dbReference>
<feature type="transmembrane region" description="Helical" evidence="3">
    <location>
        <begin position="571"/>
        <end position="590"/>
    </location>
</feature>
<dbReference type="Gene3D" id="3.40.50.1820">
    <property type="entry name" value="alpha/beta hydrolase"/>
    <property type="match status" value="1"/>
</dbReference>
<dbReference type="InterPro" id="IPR011701">
    <property type="entry name" value="MFS"/>
</dbReference>
<evidence type="ECO:0000313" key="6">
    <source>
        <dbReference type="Proteomes" id="UP000649617"/>
    </source>
</evidence>
<feature type="transmembrane region" description="Helical" evidence="3">
    <location>
        <begin position="480"/>
        <end position="497"/>
    </location>
</feature>
<feature type="transmembrane region" description="Helical" evidence="3">
    <location>
        <begin position="509"/>
        <end position="527"/>
    </location>
</feature>
<feature type="transmembrane region" description="Helical" evidence="3">
    <location>
        <begin position="533"/>
        <end position="551"/>
    </location>
</feature>
<dbReference type="OrthoDB" id="408631at2759"/>
<comment type="caution">
    <text evidence="5">The sequence shown here is derived from an EMBL/GenBank/DDBJ whole genome shotgun (WGS) entry which is preliminary data.</text>
</comment>
<dbReference type="Proteomes" id="UP000649617">
    <property type="component" value="Unassembled WGS sequence"/>
</dbReference>
<dbReference type="AlphaFoldDB" id="A0A812S385"/>
<dbReference type="InterPro" id="IPR050309">
    <property type="entry name" value="Type-B_Carboxylest/Lipase"/>
</dbReference>
<dbReference type="SUPFAM" id="SSF53474">
    <property type="entry name" value="alpha/beta-Hydrolases"/>
    <property type="match status" value="1"/>
</dbReference>
<dbReference type="Pfam" id="PF07690">
    <property type="entry name" value="MFS_1"/>
    <property type="match status" value="1"/>
</dbReference>
<dbReference type="PANTHER" id="PTHR11559">
    <property type="entry name" value="CARBOXYLESTERASE"/>
    <property type="match status" value="1"/>
</dbReference>
<feature type="transmembrane region" description="Helical" evidence="3">
    <location>
        <begin position="687"/>
        <end position="705"/>
    </location>
</feature>
<name>A0A812S385_SYMPI</name>
<dbReference type="InterPro" id="IPR036259">
    <property type="entry name" value="MFS_trans_sf"/>
</dbReference>
<dbReference type="InterPro" id="IPR019826">
    <property type="entry name" value="Carboxylesterase_B_AS"/>
</dbReference>
<dbReference type="GO" id="GO:0022857">
    <property type="term" value="F:transmembrane transporter activity"/>
    <property type="evidence" value="ECO:0007669"/>
    <property type="project" value="InterPro"/>
</dbReference>
<keyword evidence="3" id="KW-0472">Membrane</keyword>
<proteinExistence type="inferred from homology"/>
<evidence type="ECO:0000313" key="5">
    <source>
        <dbReference type="EMBL" id="CAE7460160.1"/>
    </source>
</evidence>
<evidence type="ECO:0000256" key="1">
    <source>
        <dbReference type="ARBA" id="ARBA00005964"/>
    </source>
</evidence>
<dbReference type="Gene3D" id="1.20.1250.20">
    <property type="entry name" value="MFS general substrate transporter like domains"/>
    <property type="match status" value="1"/>
</dbReference>
<dbReference type="EMBL" id="CAJNIZ010022224">
    <property type="protein sequence ID" value="CAE7460160.1"/>
    <property type="molecule type" value="Genomic_DNA"/>
</dbReference>
<evidence type="ECO:0000259" key="4">
    <source>
        <dbReference type="Pfam" id="PF00135"/>
    </source>
</evidence>
<dbReference type="CDD" id="cd06173">
    <property type="entry name" value="MFS_MefA_like"/>
    <property type="match status" value="1"/>
</dbReference>
<feature type="transmembrane region" description="Helical" evidence="3">
    <location>
        <begin position="596"/>
        <end position="615"/>
    </location>
</feature>
<feature type="transmembrane region" description="Helical" evidence="3">
    <location>
        <begin position="740"/>
        <end position="758"/>
    </location>
</feature>
<sequence length="930" mass="98989">MPHRQLAICVPSGGLTDSASVRYAEDCLYLNVSTPAADDGKRAVLVWIHGGGYRTGQGSIPWYNGTAFNKNGDIVVVSINYRLGALGYTDLSHLGDTYANSGINGILDQIAALQWVQDNIAAFGGDPNRVTIAGESAGAFSVATLLGCDAAQGLFQRAIPQSGGAHHTLPKAAAEKVTRTFLEQLLPDHDGIDQALALEAVSVEDILAAQQATIGHFEQGAGVANELGVAVSPFYPAHGTPLLPASPLDAIANGCGKNVAVLTGSNAHETTLWGYGDISEEKLERIAAGYGAESVLAAYRRARPRASVEDLLIALTTDHMFRIPAIRLAEAREPHGAQTWMYLFAWESRAFGGRLKATHALEIPFTFNNLDRAGVDVFLGPGAQPQALADEMHQAWIAFINGDSPGWPAYNTSERVTMTFNTQSDFVNTTIPGAGRRSINYGLRWYLTGTALLLIPGGVQMVLFPWLVTVVLHETPTRVGLAQMASQLPMLLLILWGGWLGDRVDQRRLLIGLSCAMAIPPMVMAWVFHAGHFNYTLLIIWALVGGTFAAFVQPARDALLNRVAGQDIQRIVILAVGVQFGVQIFGFALGYNADVLGPPLLLIIMSSLMLGAALATSRIPSLAPKPTGKTQHPLTAIAEGVKLVWHDRALAPAIGQTFSVGIFFAGTYVVLLPLMVRDLYNGGSAEIATTFAANMLGTVVVTFILMRIGRTARPGRVLLIAAAVSASVLSLLMFNLPKPLFYAVVFLWGCCGGIGMTMSRTIVQEAATESHRARIMSVYSLGLMGGMPIGSFTLGIVTEWVLPPGYTDAPPPGPTSDTTILSGGTFLLAENIADSVVVISNNTLVAWGPRGMVELPNDSIGMDMRGKWIVAGDPADIENGNLVLPSNVASGDPARLLAFNSDPRTTEDLAGALYAIVSEEGIEVFETESD</sequence>
<accession>A0A812S385</accession>
<feature type="transmembrane region" description="Helical" evidence="3">
    <location>
        <begin position="717"/>
        <end position="734"/>
    </location>
</feature>
<evidence type="ECO:0000256" key="2">
    <source>
        <dbReference type="ARBA" id="ARBA00022801"/>
    </source>
</evidence>
<keyword evidence="2" id="KW-0378">Hydrolase</keyword>
<organism evidence="5 6">
    <name type="scientific">Symbiodinium pilosum</name>
    <name type="common">Dinoflagellate</name>
    <dbReference type="NCBI Taxonomy" id="2952"/>
    <lineage>
        <taxon>Eukaryota</taxon>
        <taxon>Sar</taxon>
        <taxon>Alveolata</taxon>
        <taxon>Dinophyceae</taxon>
        <taxon>Suessiales</taxon>
        <taxon>Symbiodiniaceae</taxon>
        <taxon>Symbiodinium</taxon>
    </lineage>
</organism>
<feature type="transmembrane region" description="Helical" evidence="3">
    <location>
        <begin position="778"/>
        <end position="802"/>
    </location>
</feature>
<keyword evidence="6" id="KW-1185">Reference proteome</keyword>
<keyword evidence="3" id="KW-0812">Transmembrane</keyword>
<evidence type="ECO:0000256" key="3">
    <source>
        <dbReference type="SAM" id="Phobius"/>
    </source>
</evidence>
<dbReference type="Pfam" id="PF00135">
    <property type="entry name" value="COesterase"/>
    <property type="match status" value="1"/>
</dbReference>
<feature type="transmembrane region" description="Helical" evidence="3">
    <location>
        <begin position="445"/>
        <end position="468"/>
    </location>
</feature>
<feature type="domain" description="Carboxylesterase type B" evidence="4">
    <location>
        <begin position="15"/>
        <end position="424"/>
    </location>
</feature>
<dbReference type="GO" id="GO:0016787">
    <property type="term" value="F:hydrolase activity"/>
    <property type="evidence" value="ECO:0007669"/>
    <property type="project" value="UniProtKB-KW"/>
</dbReference>
<feature type="transmembrane region" description="Helical" evidence="3">
    <location>
        <begin position="649"/>
        <end position="675"/>
    </location>
</feature>
<protein>
    <recommendedName>
        <fullName evidence="4">Carboxylesterase type B domain-containing protein</fullName>
    </recommendedName>
</protein>
<gene>
    <name evidence="5" type="ORF">SPIL2461_LOCUS11471</name>
</gene>
<comment type="similarity">
    <text evidence="1">Belongs to the type-B carboxylesterase/lipase family.</text>
</comment>
<dbReference type="InterPro" id="IPR002018">
    <property type="entry name" value="CarbesteraseB"/>
</dbReference>
<reference evidence="5" key="1">
    <citation type="submission" date="2021-02" db="EMBL/GenBank/DDBJ databases">
        <authorList>
            <person name="Dougan E. K."/>
            <person name="Rhodes N."/>
            <person name="Thang M."/>
            <person name="Chan C."/>
        </authorList>
    </citation>
    <scope>NUCLEOTIDE SEQUENCE</scope>
</reference>
<dbReference type="SUPFAM" id="SSF103473">
    <property type="entry name" value="MFS general substrate transporter"/>
    <property type="match status" value="1"/>
</dbReference>
<dbReference type="PROSITE" id="PS00122">
    <property type="entry name" value="CARBOXYLESTERASE_B_1"/>
    <property type="match status" value="1"/>
</dbReference>
<keyword evidence="3" id="KW-1133">Transmembrane helix</keyword>